<dbReference type="RefSeq" id="WP_212705039.1">
    <property type="nucleotide sequence ID" value="NZ_CP073581.1"/>
</dbReference>
<evidence type="ECO:0000256" key="4">
    <source>
        <dbReference type="ARBA" id="ARBA00023136"/>
    </source>
</evidence>
<accession>A0A975JEG9</accession>
<dbReference type="KEGG" id="sual:KDD17_01910"/>
<keyword evidence="7" id="KW-1185">Reference proteome</keyword>
<evidence type="ECO:0000256" key="5">
    <source>
        <dbReference type="SAM" id="Phobius"/>
    </source>
</evidence>
<dbReference type="PANTHER" id="PTHR36917">
    <property type="entry name" value="INTRACELLULAR SEPTATION PROTEIN A-RELATED"/>
    <property type="match status" value="1"/>
</dbReference>
<evidence type="ECO:0000313" key="7">
    <source>
        <dbReference type="Proteomes" id="UP000683291"/>
    </source>
</evidence>
<dbReference type="EMBL" id="CP073581">
    <property type="protein sequence ID" value="QUJ76842.1"/>
    <property type="molecule type" value="Genomic_DNA"/>
</dbReference>
<evidence type="ECO:0000256" key="2">
    <source>
        <dbReference type="ARBA" id="ARBA00022692"/>
    </source>
</evidence>
<protein>
    <submittedName>
        <fullName evidence="6">Septation protein IspZ</fullName>
    </submittedName>
</protein>
<name>A0A975JEG9_9RHOB</name>
<proteinExistence type="predicted"/>
<evidence type="ECO:0000256" key="3">
    <source>
        <dbReference type="ARBA" id="ARBA00022989"/>
    </source>
</evidence>
<feature type="transmembrane region" description="Helical" evidence="5">
    <location>
        <begin position="15"/>
        <end position="35"/>
    </location>
</feature>
<organism evidence="6 7">
    <name type="scientific">Sulfitobacter albidus</name>
    <dbReference type="NCBI Taxonomy" id="2829501"/>
    <lineage>
        <taxon>Bacteria</taxon>
        <taxon>Pseudomonadati</taxon>
        <taxon>Pseudomonadota</taxon>
        <taxon>Alphaproteobacteria</taxon>
        <taxon>Rhodobacterales</taxon>
        <taxon>Roseobacteraceae</taxon>
        <taxon>Sulfitobacter</taxon>
    </lineage>
</organism>
<feature type="transmembrane region" description="Helical" evidence="5">
    <location>
        <begin position="47"/>
        <end position="72"/>
    </location>
</feature>
<dbReference type="PANTHER" id="PTHR36917:SF1">
    <property type="entry name" value="INNER MEMBRANE-SPANNING PROTEIN YCIB"/>
    <property type="match status" value="1"/>
</dbReference>
<keyword evidence="1" id="KW-1003">Cell membrane</keyword>
<sequence>MARKNANPVRHVHPALRAALEFGPVVLFVVAYLIFRDGTFEIAGRTLDGFVVVIAGFVVLGLAATLTLWALTGRIARIQIAVAVLAVIFGALTVALDDPRVFKMKPTAIYLSLALLLGVGLWRGEGWVKHLMEDMIPLKPKGWLILSRRTTAMFVCSAAANELVWRTQSEQFWLVFETLAMPVVMLVFFLCQIGLVVEYATFGKAKKRRKGAGRGQA</sequence>
<gene>
    <name evidence="6" type="ORF">KDD17_01910</name>
</gene>
<keyword evidence="2 5" id="KW-0812">Transmembrane</keyword>
<feature type="transmembrane region" description="Helical" evidence="5">
    <location>
        <begin position="78"/>
        <end position="96"/>
    </location>
</feature>
<dbReference type="GO" id="GO:0005886">
    <property type="term" value="C:plasma membrane"/>
    <property type="evidence" value="ECO:0007669"/>
    <property type="project" value="TreeGrafter"/>
</dbReference>
<keyword evidence="3 5" id="KW-1133">Transmembrane helix</keyword>
<feature type="transmembrane region" description="Helical" evidence="5">
    <location>
        <begin position="179"/>
        <end position="200"/>
    </location>
</feature>
<evidence type="ECO:0000313" key="6">
    <source>
        <dbReference type="EMBL" id="QUJ76842.1"/>
    </source>
</evidence>
<dbReference type="InterPro" id="IPR006008">
    <property type="entry name" value="YciB"/>
</dbReference>
<dbReference type="AlphaFoldDB" id="A0A975JEG9"/>
<keyword evidence="4 5" id="KW-0472">Membrane</keyword>
<dbReference type="Proteomes" id="UP000683291">
    <property type="component" value="Chromosome 1"/>
</dbReference>
<dbReference type="Pfam" id="PF04279">
    <property type="entry name" value="IspA"/>
    <property type="match status" value="1"/>
</dbReference>
<evidence type="ECO:0000256" key="1">
    <source>
        <dbReference type="ARBA" id="ARBA00022475"/>
    </source>
</evidence>
<reference evidence="6" key="1">
    <citation type="submission" date="2021-04" db="EMBL/GenBank/DDBJ databases">
        <title>Complete genome sequence for Sulfitobacter sp. strain JK7-1.</title>
        <authorList>
            <person name="Park S.-J."/>
        </authorList>
    </citation>
    <scope>NUCLEOTIDE SEQUENCE</scope>
    <source>
        <strain evidence="6">JK7-1</strain>
    </source>
</reference>